<evidence type="ECO:0000256" key="5">
    <source>
        <dbReference type="ARBA" id="ARBA00023125"/>
    </source>
</evidence>
<feature type="compositionally biased region" description="Basic and acidic residues" evidence="8">
    <location>
        <begin position="85"/>
        <end position="107"/>
    </location>
</feature>
<keyword evidence="4" id="KW-0158">Chromosome</keyword>
<name>A0A8J5LW91_9STRA</name>
<evidence type="ECO:0000256" key="2">
    <source>
        <dbReference type="ARBA" id="ARBA00004286"/>
    </source>
</evidence>
<comment type="caution">
    <text evidence="9">The sequence shown here is derived from an EMBL/GenBank/DDBJ whole genome shotgun (WGS) entry which is preliminary data.</text>
</comment>
<dbReference type="GO" id="GO:0005634">
    <property type="term" value="C:nucleus"/>
    <property type="evidence" value="ECO:0007669"/>
    <property type="project" value="UniProtKB-SubCell"/>
</dbReference>
<comment type="subunit">
    <text evidence="3">The nucleosome is a histone octamer containing two molecules each of H2A, H2B, H3 and H4 assembled in one H3-H4 heterotetramer and two H2A-H2B heterodimers. The octamer wraps approximately 147 bp of DNA.</text>
</comment>
<keyword evidence="5" id="KW-0238">DNA-binding</keyword>
<gene>
    <name evidence="9" type="ORF">JG688_00016381</name>
</gene>
<reference evidence="9" key="1">
    <citation type="submission" date="2021-01" db="EMBL/GenBank/DDBJ databases">
        <title>Phytophthora aleatoria, a newly-described species from Pinus radiata is distinct from Phytophthora cactorum isolates based on comparative genomics.</title>
        <authorList>
            <person name="Mcdougal R."/>
            <person name="Panda P."/>
            <person name="Williams N."/>
            <person name="Studholme D.J."/>
        </authorList>
    </citation>
    <scope>NUCLEOTIDE SEQUENCE</scope>
    <source>
        <strain evidence="9">NZFS 4037</strain>
    </source>
</reference>
<comment type="subcellular location">
    <subcellularLocation>
        <location evidence="2">Chromosome</location>
    </subcellularLocation>
    <subcellularLocation>
        <location evidence="1">Nucleus</location>
    </subcellularLocation>
</comment>
<evidence type="ECO:0000256" key="1">
    <source>
        <dbReference type="ARBA" id="ARBA00004123"/>
    </source>
</evidence>
<keyword evidence="7" id="KW-0544">Nucleosome core</keyword>
<proteinExistence type="predicted"/>
<accession>A0A8J5LW91</accession>
<keyword evidence="10" id="KW-1185">Reference proteome</keyword>
<dbReference type="GO" id="GO:0003677">
    <property type="term" value="F:DNA binding"/>
    <property type="evidence" value="ECO:0007669"/>
    <property type="project" value="UniProtKB-KW"/>
</dbReference>
<dbReference type="GO" id="GO:0030527">
    <property type="term" value="F:structural constituent of chromatin"/>
    <property type="evidence" value="ECO:0007669"/>
    <property type="project" value="InterPro"/>
</dbReference>
<evidence type="ECO:0000256" key="4">
    <source>
        <dbReference type="ARBA" id="ARBA00022454"/>
    </source>
</evidence>
<dbReference type="AlphaFoldDB" id="A0A8J5LW91"/>
<feature type="region of interest" description="Disordered" evidence="8">
    <location>
        <begin position="83"/>
        <end position="110"/>
    </location>
</feature>
<dbReference type="PANTHER" id="PTHR10484">
    <property type="entry name" value="HISTONE H4"/>
    <property type="match status" value="1"/>
</dbReference>
<protein>
    <recommendedName>
        <fullName evidence="11">Histone H4</fullName>
    </recommendedName>
</protein>
<evidence type="ECO:0000256" key="3">
    <source>
        <dbReference type="ARBA" id="ARBA00011538"/>
    </source>
</evidence>
<dbReference type="EMBL" id="JAENGY010002021">
    <property type="protein sequence ID" value="KAG6945789.1"/>
    <property type="molecule type" value="Genomic_DNA"/>
</dbReference>
<evidence type="ECO:0008006" key="11">
    <source>
        <dbReference type="Google" id="ProtNLM"/>
    </source>
</evidence>
<dbReference type="GO" id="GO:0000786">
    <property type="term" value="C:nucleosome"/>
    <property type="evidence" value="ECO:0007669"/>
    <property type="project" value="UniProtKB-KW"/>
</dbReference>
<evidence type="ECO:0000313" key="10">
    <source>
        <dbReference type="Proteomes" id="UP000709295"/>
    </source>
</evidence>
<keyword evidence="6" id="KW-0539">Nucleus</keyword>
<evidence type="ECO:0000256" key="6">
    <source>
        <dbReference type="ARBA" id="ARBA00023242"/>
    </source>
</evidence>
<organism evidence="9 10">
    <name type="scientific">Phytophthora aleatoria</name>
    <dbReference type="NCBI Taxonomy" id="2496075"/>
    <lineage>
        <taxon>Eukaryota</taxon>
        <taxon>Sar</taxon>
        <taxon>Stramenopiles</taxon>
        <taxon>Oomycota</taxon>
        <taxon>Peronosporomycetes</taxon>
        <taxon>Peronosporales</taxon>
        <taxon>Peronosporaceae</taxon>
        <taxon>Phytophthora</taxon>
    </lineage>
</organism>
<evidence type="ECO:0000313" key="9">
    <source>
        <dbReference type="EMBL" id="KAG6945789.1"/>
    </source>
</evidence>
<evidence type="ECO:0000256" key="8">
    <source>
        <dbReference type="SAM" id="MobiDB-lite"/>
    </source>
</evidence>
<sequence>MEPFVNLIWPVREMAGRGKAQGLGAGGTKRHRKIFRDNIQGITRPTICRLARRAGVIRMSGLMYLQQLLGYVMQAFFFTSSRSSKAAETESNRNQKQHKPETAETKNEVLTNCGLPPGVLMVATSY</sequence>
<dbReference type="InterPro" id="IPR001951">
    <property type="entry name" value="Histone_H4"/>
</dbReference>
<dbReference type="Proteomes" id="UP000709295">
    <property type="component" value="Unassembled WGS sequence"/>
</dbReference>
<evidence type="ECO:0000256" key="7">
    <source>
        <dbReference type="ARBA" id="ARBA00023269"/>
    </source>
</evidence>